<dbReference type="SUPFAM" id="SSF53474">
    <property type="entry name" value="alpha/beta-Hydrolases"/>
    <property type="match status" value="1"/>
</dbReference>
<keyword evidence="4" id="KW-1185">Reference proteome</keyword>
<reference evidence="3 4" key="1">
    <citation type="submission" date="2019-03" db="EMBL/GenBank/DDBJ databases">
        <title>Draft genome sequences of novel Actinobacteria.</title>
        <authorList>
            <person name="Sahin N."/>
            <person name="Ay H."/>
            <person name="Saygin H."/>
        </authorList>
    </citation>
    <scope>NUCLEOTIDE SEQUENCE [LARGE SCALE GENOMIC DNA]</scope>
    <source>
        <strain evidence="3 4">DSM 45347</strain>
    </source>
</reference>
<dbReference type="Proteomes" id="UP000295431">
    <property type="component" value="Unassembled WGS sequence"/>
</dbReference>
<dbReference type="InterPro" id="IPR029058">
    <property type="entry name" value="AB_hydrolase_fold"/>
</dbReference>
<evidence type="ECO:0000313" key="3">
    <source>
        <dbReference type="EMBL" id="TDC16091.1"/>
    </source>
</evidence>
<proteinExistence type="predicted"/>
<feature type="chain" id="PRO_5020275578" description="Prolyl oligopeptidase family serine peptidase" evidence="2">
    <location>
        <begin position="29"/>
        <end position="461"/>
    </location>
</feature>
<dbReference type="Gene3D" id="3.40.50.1820">
    <property type="entry name" value="alpha/beta hydrolase"/>
    <property type="match status" value="2"/>
</dbReference>
<evidence type="ECO:0008006" key="5">
    <source>
        <dbReference type="Google" id="ProtNLM"/>
    </source>
</evidence>
<feature type="region of interest" description="Disordered" evidence="1">
    <location>
        <begin position="437"/>
        <end position="461"/>
    </location>
</feature>
<sequence length="461" mass="50158">MSRLRPLRRTVPLMLVAAMVAVAPPARADARTDVHQGDIEGVPYRVEVPSNWNGTLLLWSHGAYSLEFPAPADISLTNHPATKQWLLDNGYAVAASQFRVTQGWGVVESGLKDQMDLLDWFTANIGKPRRTISTGASAGGLVSVLLAERNPTRFAGVASLCGVLGGTTGHFNSALDANYAIKTLLAPGLDLVRVKDPQANTSNARQALGAALGTASGRARLALASALADIPARYISRAPAPGTVAGQVQQQYFYNAYDRGAFWGLNRTDMEGRTGGNPSWNTGVDYRRLFARSSQKALVKRAYDEAGLSLRADLARLNAAPRIKADPAAVRYLDRYGTPTGRTPWPVVTLHSTGDGNVPPENQRWYATQVRRAGNPANLKQLYVDRGNHCTFTASEEITALQTLLTRMNTRHWPSTRPDVLNSAATKFAPDYQTVFDPDPEPGLHPTTPSFTRHHPARYLR</sequence>
<evidence type="ECO:0000256" key="1">
    <source>
        <dbReference type="SAM" id="MobiDB-lite"/>
    </source>
</evidence>
<dbReference type="EMBL" id="SMJW01000056">
    <property type="protein sequence ID" value="TDC16091.1"/>
    <property type="molecule type" value="Genomic_DNA"/>
</dbReference>
<dbReference type="OrthoDB" id="7197847at2"/>
<evidence type="ECO:0000313" key="4">
    <source>
        <dbReference type="Proteomes" id="UP000295431"/>
    </source>
</evidence>
<feature type="signal peptide" evidence="2">
    <location>
        <begin position="1"/>
        <end position="28"/>
    </location>
</feature>
<protein>
    <recommendedName>
        <fullName evidence="5">Prolyl oligopeptidase family serine peptidase</fullName>
    </recommendedName>
</protein>
<keyword evidence="2" id="KW-0732">Signal</keyword>
<comment type="caution">
    <text evidence="3">The sequence shown here is derived from an EMBL/GenBank/DDBJ whole genome shotgun (WGS) entry which is preliminary data.</text>
</comment>
<feature type="compositionally biased region" description="Basic residues" evidence="1">
    <location>
        <begin position="452"/>
        <end position="461"/>
    </location>
</feature>
<dbReference type="RefSeq" id="WP_131939434.1">
    <property type="nucleotide sequence ID" value="NZ_BAAAMX010000006.1"/>
</dbReference>
<dbReference type="AlphaFoldDB" id="A0A4R4P1G5"/>
<organism evidence="3 4">
    <name type="scientific">Actinomadura bangladeshensis</name>
    <dbReference type="NCBI Taxonomy" id="453573"/>
    <lineage>
        <taxon>Bacteria</taxon>
        <taxon>Bacillati</taxon>
        <taxon>Actinomycetota</taxon>
        <taxon>Actinomycetes</taxon>
        <taxon>Streptosporangiales</taxon>
        <taxon>Thermomonosporaceae</taxon>
        <taxon>Actinomadura</taxon>
    </lineage>
</organism>
<evidence type="ECO:0000256" key="2">
    <source>
        <dbReference type="SAM" id="SignalP"/>
    </source>
</evidence>
<gene>
    <name evidence="3" type="ORF">E1284_13650</name>
</gene>
<name>A0A4R4P1G5_9ACTN</name>
<accession>A0A4R4P1G5</accession>